<accession>A0ABY9YUJ6</accession>
<protein>
    <submittedName>
        <fullName evidence="3">Uncharacterized protein</fullName>
    </submittedName>
</protein>
<dbReference type="EMBL" id="CP115541">
    <property type="protein sequence ID" value="WNH54527.1"/>
    <property type="molecule type" value="Genomic_DNA"/>
</dbReference>
<evidence type="ECO:0000313" key="4">
    <source>
        <dbReference type="Proteomes" id="UP001302072"/>
    </source>
</evidence>
<keyword evidence="2" id="KW-0812">Transmembrane</keyword>
<reference evidence="3 4" key="1">
    <citation type="submission" date="2022-12" db="EMBL/GenBank/DDBJ databases">
        <title>Two new species, Stenotrophomonas aracearum and Stenotrophomonas oahuensis, isolated from Anthurium (Araceae family) in Hawaii.</title>
        <authorList>
            <person name="Chunag S.C."/>
            <person name="Dobhal S."/>
            <person name="Alvarez A."/>
            <person name="Arif M."/>
        </authorList>
    </citation>
    <scope>NUCLEOTIDE SEQUENCE [LARGE SCALE GENOMIC DNA]</scope>
    <source>
        <strain evidence="3 4">A5586</strain>
    </source>
</reference>
<evidence type="ECO:0000313" key="3">
    <source>
        <dbReference type="EMBL" id="WNH54527.1"/>
    </source>
</evidence>
<gene>
    <name evidence="3" type="ORF">PDM29_09710</name>
</gene>
<feature type="transmembrane region" description="Helical" evidence="2">
    <location>
        <begin position="118"/>
        <end position="141"/>
    </location>
</feature>
<proteinExistence type="predicted"/>
<organism evidence="3 4">
    <name type="scientific">Stenotrophomonas oahuensis</name>
    <dbReference type="NCBI Taxonomy" id="3003271"/>
    <lineage>
        <taxon>Bacteria</taxon>
        <taxon>Pseudomonadati</taxon>
        <taxon>Pseudomonadota</taxon>
        <taxon>Gammaproteobacteria</taxon>
        <taxon>Lysobacterales</taxon>
        <taxon>Lysobacteraceae</taxon>
        <taxon>Stenotrophomonas</taxon>
    </lineage>
</organism>
<feature type="region of interest" description="Disordered" evidence="1">
    <location>
        <begin position="51"/>
        <end position="90"/>
    </location>
</feature>
<dbReference type="RefSeq" id="WP_311193618.1">
    <property type="nucleotide sequence ID" value="NZ_CP115541.1"/>
</dbReference>
<evidence type="ECO:0000256" key="1">
    <source>
        <dbReference type="SAM" id="MobiDB-lite"/>
    </source>
</evidence>
<name>A0ABY9YUJ6_9GAMM</name>
<sequence length="153" mass="16678">MSFLDEAIKAMAINRGKGGAAVGAAGKIFDNLTPEQAKAIADSVEAVAKSSGPSWVAEETTEQTTERHTSDFYTASINKAESEEERDRIRKQREEELEAVRKMRDELRKDRSNSQRGMALLPVLAIAGATALVVALGARYVKLDEVIELLGKD</sequence>
<keyword evidence="2" id="KW-1133">Transmembrane helix</keyword>
<keyword evidence="2" id="KW-0472">Membrane</keyword>
<keyword evidence="4" id="KW-1185">Reference proteome</keyword>
<dbReference type="Proteomes" id="UP001302072">
    <property type="component" value="Chromosome"/>
</dbReference>
<evidence type="ECO:0000256" key="2">
    <source>
        <dbReference type="SAM" id="Phobius"/>
    </source>
</evidence>